<dbReference type="EMBL" id="QCYY01002224">
    <property type="protein sequence ID" value="ROT71947.1"/>
    <property type="molecule type" value="Genomic_DNA"/>
</dbReference>
<dbReference type="GO" id="GO:0030425">
    <property type="term" value="C:dendrite"/>
    <property type="evidence" value="ECO:0007669"/>
    <property type="project" value="TreeGrafter"/>
</dbReference>
<keyword evidence="2" id="KW-1003">Cell membrane</keyword>
<keyword evidence="9" id="KW-1185">Reference proteome</keyword>
<dbReference type="GO" id="GO:0043025">
    <property type="term" value="C:neuronal cell body"/>
    <property type="evidence" value="ECO:0007669"/>
    <property type="project" value="TreeGrafter"/>
</dbReference>
<comment type="subcellular location">
    <subcellularLocation>
        <location evidence="1">Cell membrane</location>
        <topology evidence="1">Multi-pass membrane protein</topology>
    </subcellularLocation>
</comment>
<evidence type="ECO:0000256" key="2">
    <source>
        <dbReference type="ARBA" id="ARBA00022475"/>
    </source>
</evidence>
<evidence type="ECO:0000256" key="4">
    <source>
        <dbReference type="ARBA" id="ARBA00022989"/>
    </source>
</evidence>
<evidence type="ECO:0000256" key="3">
    <source>
        <dbReference type="ARBA" id="ARBA00022692"/>
    </source>
</evidence>
<dbReference type="InterPro" id="IPR013604">
    <property type="entry name" value="7TM_chemorcpt"/>
</dbReference>
<feature type="transmembrane region" description="Helical" evidence="7">
    <location>
        <begin position="275"/>
        <end position="294"/>
    </location>
</feature>
<feature type="transmembrane region" description="Helical" evidence="7">
    <location>
        <begin position="380"/>
        <end position="399"/>
    </location>
</feature>
<evidence type="ECO:0000256" key="6">
    <source>
        <dbReference type="ARBA" id="ARBA00023170"/>
    </source>
</evidence>
<evidence type="ECO:0000256" key="1">
    <source>
        <dbReference type="ARBA" id="ARBA00004651"/>
    </source>
</evidence>
<dbReference type="Proteomes" id="UP000283509">
    <property type="component" value="Unassembled WGS sequence"/>
</dbReference>
<protein>
    <recommendedName>
        <fullName evidence="10">Gustatory receptor</fullName>
    </recommendedName>
</protein>
<reference evidence="8 9" key="1">
    <citation type="submission" date="2018-04" db="EMBL/GenBank/DDBJ databases">
        <authorList>
            <person name="Zhang X."/>
            <person name="Yuan J."/>
            <person name="Li F."/>
            <person name="Xiang J."/>
        </authorList>
    </citation>
    <scope>NUCLEOTIDE SEQUENCE [LARGE SCALE GENOMIC DNA]</scope>
    <source>
        <tissue evidence="8">Muscle</tissue>
    </source>
</reference>
<dbReference type="PANTHER" id="PTHR21143:SF121">
    <property type="entry name" value="GUSTATORY AND ODORANT RECEPTOR 21A"/>
    <property type="match status" value="1"/>
</dbReference>
<name>A0A3R7PNA1_PENVA</name>
<dbReference type="GO" id="GO:0030424">
    <property type="term" value="C:axon"/>
    <property type="evidence" value="ECO:0007669"/>
    <property type="project" value="TreeGrafter"/>
</dbReference>
<evidence type="ECO:0000313" key="9">
    <source>
        <dbReference type="Proteomes" id="UP000283509"/>
    </source>
</evidence>
<gene>
    <name evidence="8" type="ORF">C7M84_009684</name>
</gene>
<keyword evidence="5 7" id="KW-0472">Membrane</keyword>
<keyword evidence="3 7" id="KW-0812">Transmembrane</keyword>
<evidence type="ECO:0000256" key="7">
    <source>
        <dbReference type="SAM" id="Phobius"/>
    </source>
</evidence>
<keyword evidence="4 7" id="KW-1133">Transmembrane helix</keyword>
<comment type="caution">
    <text evidence="8">The sequence shown here is derived from an EMBL/GenBank/DDBJ whole genome shotgun (WGS) entry which is preliminary data.</text>
</comment>
<dbReference type="GO" id="GO:0005886">
    <property type="term" value="C:plasma membrane"/>
    <property type="evidence" value="ECO:0007669"/>
    <property type="project" value="UniProtKB-SubCell"/>
</dbReference>
<evidence type="ECO:0000256" key="5">
    <source>
        <dbReference type="ARBA" id="ARBA00023136"/>
    </source>
</evidence>
<feature type="transmembrane region" description="Helical" evidence="7">
    <location>
        <begin position="77"/>
        <end position="101"/>
    </location>
</feature>
<accession>A0A3R7PNA1</accession>
<dbReference type="PANTHER" id="PTHR21143">
    <property type="entry name" value="INVERTEBRATE GUSTATORY RECEPTOR"/>
    <property type="match status" value="1"/>
</dbReference>
<evidence type="ECO:0000313" key="8">
    <source>
        <dbReference type="EMBL" id="ROT71947.1"/>
    </source>
</evidence>
<sequence>MKQLPSGRPPHSRGSPLGLYSGPRAVLGMSSRVPLFVRLLRLWASTLSLLGGFPYSWDGRQAGAILPALRPRGTCRLWPVLLTLLYAAAIAVPIVCFFIGFDVYEFDGSTKATLLKLYRSAEVMIFVFLHVHVLVGRHDSASLVAHFDLHFPEYTRRNWMVLTDTLRNLKGQVDGPGNVTKAESGDYKTHAITSVKPATTPRGEAGSSHVNKHGAEAALATVLRLHNSRHVQENTKVFLMDEQELSRDEVMTAYKRVYRAYECQLLMNKYFGPPALGLMSLAVLWLTVDLFYFINEELSLIALVPWTAYFLYSCMKLVVICWPAEAIKEKVQELHFAASWRRATSSDPSLQTQLTFLLELLERFPGFDVLGFFSAAKARLIGILSSIFTYIIILSQFKLSETDK</sequence>
<organism evidence="8 9">
    <name type="scientific">Penaeus vannamei</name>
    <name type="common">Whiteleg shrimp</name>
    <name type="synonym">Litopenaeus vannamei</name>
    <dbReference type="NCBI Taxonomy" id="6689"/>
    <lineage>
        <taxon>Eukaryota</taxon>
        <taxon>Metazoa</taxon>
        <taxon>Ecdysozoa</taxon>
        <taxon>Arthropoda</taxon>
        <taxon>Crustacea</taxon>
        <taxon>Multicrustacea</taxon>
        <taxon>Malacostraca</taxon>
        <taxon>Eumalacostraca</taxon>
        <taxon>Eucarida</taxon>
        <taxon>Decapoda</taxon>
        <taxon>Dendrobranchiata</taxon>
        <taxon>Penaeoidea</taxon>
        <taxon>Penaeidae</taxon>
        <taxon>Penaeus</taxon>
    </lineage>
</organism>
<dbReference type="GO" id="GO:0050909">
    <property type="term" value="P:sensory perception of taste"/>
    <property type="evidence" value="ECO:0007669"/>
    <property type="project" value="InterPro"/>
</dbReference>
<dbReference type="Pfam" id="PF08395">
    <property type="entry name" value="7tm_7"/>
    <property type="match status" value="1"/>
</dbReference>
<feature type="transmembrane region" description="Helical" evidence="7">
    <location>
        <begin position="300"/>
        <end position="322"/>
    </location>
</feature>
<keyword evidence="6" id="KW-0675">Receptor</keyword>
<proteinExistence type="predicted"/>
<dbReference type="AlphaFoldDB" id="A0A3R7PNA1"/>
<reference evidence="8 9" key="2">
    <citation type="submission" date="2019-01" db="EMBL/GenBank/DDBJ databases">
        <title>The decoding of complex shrimp genome reveals the adaptation for benthos swimmer, frequently molting mechanism and breeding impact on genome.</title>
        <authorList>
            <person name="Sun Y."/>
            <person name="Gao Y."/>
            <person name="Yu Y."/>
        </authorList>
    </citation>
    <scope>NUCLEOTIDE SEQUENCE [LARGE SCALE GENOMIC DNA]</scope>
    <source>
        <tissue evidence="8">Muscle</tissue>
    </source>
</reference>
<evidence type="ECO:0008006" key="10">
    <source>
        <dbReference type="Google" id="ProtNLM"/>
    </source>
</evidence>